<reference evidence="3" key="1">
    <citation type="journal article" date="2019" name="Int. J. Syst. Evol. Microbiol.">
        <title>The Global Catalogue of Microorganisms (GCM) 10K type strain sequencing project: providing services to taxonomists for standard genome sequencing and annotation.</title>
        <authorList>
            <consortium name="The Broad Institute Genomics Platform"/>
            <consortium name="The Broad Institute Genome Sequencing Center for Infectious Disease"/>
            <person name="Wu L."/>
            <person name="Ma J."/>
        </authorList>
    </citation>
    <scope>NUCLEOTIDE SEQUENCE [LARGE SCALE GENOMIC DNA]</scope>
    <source>
        <strain evidence="3">CGMCC 4.7329</strain>
    </source>
</reference>
<dbReference type="EMBL" id="BMNE01000020">
    <property type="protein sequence ID" value="GGO01262.1"/>
    <property type="molecule type" value="Genomic_DNA"/>
</dbReference>
<sequence length="151" mass="16237">MPDPSRTAPHPEAIHDNPVYEGSDPAPEAVPEQPDAPVFETFTTGVASLRGGEIVVTATDSGLPTEIVVTPQQLRRDPDELAGEILRLCRLATDRAGVARREYLTTLGLGEQALSLLGLPTAQLLAQSELADEAEHDYEPRSWLDQGGGTW</sequence>
<protein>
    <submittedName>
        <fullName evidence="2">Uncharacterized protein</fullName>
    </submittedName>
</protein>
<proteinExistence type="predicted"/>
<evidence type="ECO:0000313" key="2">
    <source>
        <dbReference type="EMBL" id="GGO01262.1"/>
    </source>
</evidence>
<dbReference type="RefSeq" id="WP_229740410.1">
    <property type="nucleotide sequence ID" value="NZ_BMNE01000020.1"/>
</dbReference>
<accession>A0ABQ2L546</accession>
<name>A0ABQ2L546_9NOCA</name>
<organism evidence="2 3">
    <name type="scientific">Nocardia rhizosphaerihabitans</name>
    <dbReference type="NCBI Taxonomy" id="1691570"/>
    <lineage>
        <taxon>Bacteria</taxon>
        <taxon>Bacillati</taxon>
        <taxon>Actinomycetota</taxon>
        <taxon>Actinomycetes</taxon>
        <taxon>Mycobacteriales</taxon>
        <taxon>Nocardiaceae</taxon>
        <taxon>Nocardia</taxon>
    </lineage>
</organism>
<keyword evidence="3" id="KW-1185">Reference proteome</keyword>
<evidence type="ECO:0000256" key="1">
    <source>
        <dbReference type="SAM" id="MobiDB-lite"/>
    </source>
</evidence>
<comment type="caution">
    <text evidence="2">The sequence shown here is derived from an EMBL/GenBank/DDBJ whole genome shotgun (WGS) entry which is preliminary data.</text>
</comment>
<feature type="region of interest" description="Disordered" evidence="1">
    <location>
        <begin position="1"/>
        <end position="34"/>
    </location>
</feature>
<evidence type="ECO:0000313" key="3">
    <source>
        <dbReference type="Proteomes" id="UP000658127"/>
    </source>
</evidence>
<dbReference type="Proteomes" id="UP000658127">
    <property type="component" value="Unassembled WGS sequence"/>
</dbReference>
<gene>
    <name evidence="2" type="ORF">GCM10011610_70930</name>
</gene>